<evidence type="ECO:0000259" key="4">
    <source>
        <dbReference type="Pfam" id="PF07992"/>
    </source>
</evidence>
<dbReference type="CDD" id="cd02440">
    <property type="entry name" value="AdoMet_MTases"/>
    <property type="match status" value="1"/>
</dbReference>
<organism evidence="6 7">
    <name type="scientific">Mycetocola reblochoni REB411</name>
    <dbReference type="NCBI Taxonomy" id="1255698"/>
    <lineage>
        <taxon>Bacteria</taxon>
        <taxon>Bacillati</taxon>
        <taxon>Actinomycetota</taxon>
        <taxon>Actinomycetes</taxon>
        <taxon>Micrococcales</taxon>
        <taxon>Microbacteriaceae</taxon>
        <taxon>Mycetocola</taxon>
    </lineage>
</organism>
<dbReference type="RefSeq" id="WP_087136854.1">
    <property type="nucleotide sequence ID" value="NZ_FUKR01000036.1"/>
</dbReference>
<proteinExistence type="predicted"/>
<evidence type="ECO:0000313" key="6">
    <source>
        <dbReference type="EMBL" id="SJN29127.1"/>
    </source>
</evidence>
<evidence type="ECO:0000313" key="7">
    <source>
        <dbReference type="Proteomes" id="UP000196778"/>
    </source>
</evidence>
<sequence>MHTSTLDVIIIGGSVAGLSAAQMLGRARRNVLVIDDGAPRNRFASHMHGVLGLDGTPPAELIRRGRDEASGYGVRFRTGRVLSVDEDAGGGAMLVRLEGAEIITARTVLLATGIDDVLPDLPGLRRRWGQTVLHCPYCHGWEVRERPLAVLGTGASSPHQAELLRQWSDDVTFYTDAAGELAADVRSRLAARGVELRPERVVAIEESGSGGDAEGLVVVTAEGARREFTALFAASSLRPRDEAVRGITLERTSEQGVPLLAVDAGGRTSHPLLWAAGNVVAPMLAVPGAMGAGAAAGASINRELVAADGRAAEADRDPEAFWEDRYRGARAVWSGEVNAALAAVVAGLAPGRALDLGCGEGGDALWLADRGWSVTGVDLSASAVMRAEEEASRRGRGDVTFEVRDLDGPLPRVEGGWDLVTAAFLHSPVRLDRLDVLRRAASELAVGGRLVVVSHAAPPPWAPRHGGHLRLRSAAEDAAELALDPAEWIVERAEDRPRAVTAPDGAAAEVLDGIVVVRRLGRTGH</sequence>
<dbReference type="Gene3D" id="3.40.50.150">
    <property type="entry name" value="Vaccinia Virus protein VP39"/>
    <property type="match status" value="1"/>
</dbReference>
<keyword evidence="1" id="KW-0285">Flavoprotein</keyword>
<feature type="domain" description="FAD/NAD(P)-binding" evidence="4">
    <location>
        <begin position="7"/>
        <end position="286"/>
    </location>
</feature>
<dbReference type="PRINTS" id="PR00368">
    <property type="entry name" value="FADPNR"/>
</dbReference>
<dbReference type="InterPro" id="IPR050097">
    <property type="entry name" value="Ferredoxin-NADP_redctase_2"/>
</dbReference>
<feature type="domain" description="Methyltransferase" evidence="5">
    <location>
        <begin position="354"/>
        <end position="448"/>
    </location>
</feature>
<evidence type="ECO:0000256" key="1">
    <source>
        <dbReference type="ARBA" id="ARBA00022630"/>
    </source>
</evidence>
<dbReference type="Proteomes" id="UP000196778">
    <property type="component" value="Unassembled WGS sequence"/>
</dbReference>
<dbReference type="Gene3D" id="3.50.50.60">
    <property type="entry name" value="FAD/NAD(P)-binding domain"/>
    <property type="match status" value="2"/>
</dbReference>
<dbReference type="SUPFAM" id="SSF53335">
    <property type="entry name" value="S-adenosyl-L-methionine-dependent methyltransferases"/>
    <property type="match status" value="1"/>
</dbReference>
<dbReference type="PANTHER" id="PTHR48105">
    <property type="entry name" value="THIOREDOXIN REDUCTASE 1-RELATED-RELATED"/>
    <property type="match status" value="1"/>
</dbReference>
<dbReference type="Pfam" id="PF07992">
    <property type="entry name" value="Pyr_redox_2"/>
    <property type="match status" value="1"/>
</dbReference>
<keyword evidence="7" id="KW-1185">Reference proteome</keyword>
<reference evidence="7" key="1">
    <citation type="submission" date="2017-02" db="EMBL/GenBank/DDBJ databases">
        <authorList>
            <person name="Dridi B."/>
        </authorList>
    </citation>
    <scope>NUCLEOTIDE SEQUENCE [LARGE SCALE GENOMIC DNA]</scope>
    <source>
        <strain evidence="7">EB411</strain>
    </source>
</reference>
<dbReference type="AlphaFoldDB" id="A0A1R4JAP9"/>
<evidence type="ECO:0000259" key="5">
    <source>
        <dbReference type="Pfam" id="PF13649"/>
    </source>
</evidence>
<dbReference type="SUPFAM" id="SSF51905">
    <property type="entry name" value="FAD/NAD(P)-binding domain"/>
    <property type="match status" value="1"/>
</dbReference>
<dbReference type="EC" id="1.8.1.9" evidence="6"/>
<keyword evidence="2 6" id="KW-0560">Oxidoreductase</keyword>
<dbReference type="InterPro" id="IPR029063">
    <property type="entry name" value="SAM-dependent_MTases_sf"/>
</dbReference>
<dbReference type="InterPro" id="IPR023753">
    <property type="entry name" value="FAD/NAD-binding_dom"/>
</dbReference>
<evidence type="ECO:0000256" key="3">
    <source>
        <dbReference type="ARBA" id="ARBA00048132"/>
    </source>
</evidence>
<evidence type="ECO:0000256" key="2">
    <source>
        <dbReference type="ARBA" id="ARBA00023002"/>
    </source>
</evidence>
<name>A0A1R4JAP9_9MICO</name>
<dbReference type="OrthoDB" id="9786503at2"/>
<dbReference type="InterPro" id="IPR041698">
    <property type="entry name" value="Methyltransf_25"/>
</dbReference>
<dbReference type="InterPro" id="IPR036188">
    <property type="entry name" value="FAD/NAD-bd_sf"/>
</dbReference>
<protein>
    <submittedName>
        <fullName evidence="6">Thioredoxin reductase</fullName>
        <ecNumber evidence="6">1.8.1.9</ecNumber>
    </submittedName>
</protein>
<dbReference type="GO" id="GO:0004791">
    <property type="term" value="F:thioredoxin-disulfide reductase (NADPH) activity"/>
    <property type="evidence" value="ECO:0007669"/>
    <property type="project" value="UniProtKB-EC"/>
</dbReference>
<dbReference type="EMBL" id="FUKR01000036">
    <property type="protein sequence ID" value="SJN29127.1"/>
    <property type="molecule type" value="Genomic_DNA"/>
</dbReference>
<gene>
    <name evidence="6" type="ORF">FM119_06410</name>
</gene>
<dbReference type="PRINTS" id="PR00469">
    <property type="entry name" value="PNDRDTASEII"/>
</dbReference>
<dbReference type="Pfam" id="PF13649">
    <property type="entry name" value="Methyltransf_25"/>
    <property type="match status" value="1"/>
</dbReference>
<comment type="catalytic activity">
    <reaction evidence="3">
        <text>[thioredoxin]-dithiol + NADP(+) = [thioredoxin]-disulfide + NADPH + H(+)</text>
        <dbReference type="Rhea" id="RHEA:20345"/>
        <dbReference type="Rhea" id="RHEA-COMP:10698"/>
        <dbReference type="Rhea" id="RHEA-COMP:10700"/>
        <dbReference type="ChEBI" id="CHEBI:15378"/>
        <dbReference type="ChEBI" id="CHEBI:29950"/>
        <dbReference type="ChEBI" id="CHEBI:50058"/>
        <dbReference type="ChEBI" id="CHEBI:57783"/>
        <dbReference type="ChEBI" id="CHEBI:58349"/>
        <dbReference type="EC" id="1.8.1.9"/>
    </reaction>
</comment>
<accession>A0A1R4JAP9</accession>